<feature type="transmembrane region" description="Helical" evidence="2">
    <location>
        <begin position="21"/>
        <end position="42"/>
    </location>
</feature>
<feature type="transmembrane region" description="Helical" evidence="2">
    <location>
        <begin position="516"/>
        <end position="536"/>
    </location>
</feature>
<evidence type="ECO:0008006" key="5">
    <source>
        <dbReference type="Google" id="ProtNLM"/>
    </source>
</evidence>
<keyword evidence="2" id="KW-0812">Transmembrane</keyword>
<gene>
    <name evidence="3" type="ORF">LY90DRAFT_504238</name>
</gene>
<feature type="transmembrane region" description="Helical" evidence="2">
    <location>
        <begin position="48"/>
        <end position="68"/>
    </location>
</feature>
<evidence type="ECO:0000313" key="4">
    <source>
        <dbReference type="Proteomes" id="UP000193920"/>
    </source>
</evidence>
<feature type="transmembrane region" description="Helical" evidence="2">
    <location>
        <begin position="80"/>
        <end position="106"/>
    </location>
</feature>
<feature type="region of interest" description="Disordered" evidence="1">
    <location>
        <begin position="174"/>
        <end position="196"/>
    </location>
</feature>
<dbReference type="STRING" id="1754190.A0A1Y2ECU1"/>
<feature type="transmembrane region" description="Helical" evidence="2">
    <location>
        <begin position="112"/>
        <end position="130"/>
    </location>
</feature>
<keyword evidence="2" id="KW-0472">Membrane</keyword>
<reference evidence="3 4" key="1">
    <citation type="submission" date="2016-08" db="EMBL/GenBank/DDBJ databases">
        <title>A Parts List for Fungal Cellulosomes Revealed by Comparative Genomics.</title>
        <authorList>
            <consortium name="DOE Joint Genome Institute"/>
            <person name="Haitjema C.H."/>
            <person name="Gilmore S.P."/>
            <person name="Henske J.K."/>
            <person name="Solomon K.V."/>
            <person name="De Groot R."/>
            <person name="Kuo A."/>
            <person name="Mondo S.J."/>
            <person name="Salamov A.A."/>
            <person name="Labutti K."/>
            <person name="Zhao Z."/>
            <person name="Chiniquy J."/>
            <person name="Barry K."/>
            <person name="Brewer H.M."/>
            <person name="Purvine S.O."/>
            <person name="Wright A.T."/>
            <person name="Boxma B."/>
            <person name="Van Alen T."/>
            <person name="Hackstein J.H."/>
            <person name="Baker S.E."/>
            <person name="Grigoriev I.V."/>
            <person name="O'Malley M.A."/>
        </authorList>
    </citation>
    <scope>NUCLEOTIDE SEQUENCE [LARGE SCALE GENOMIC DNA]</scope>
    <source>
        <strain evidence="3 4">G1</strain>
    </source>
</reference>
<accession>A0A1Y2ECU1</accession>
<evidence type="ECO:0000313" key="3">
    <source>
        <dbReference type="EMBL" id="ORY69391.1"/>
    </source>
</evidence>
<dbReference type="Gene3D" id="3.40.50.1820">
    <property type="entry name" value="alpha/beta hydrolase"/>
    <property type="match status" value="1"/>
</dbReference>
<dbReference type="InterPro" id="IPR029058">
    <property type="entry name" value="AB_hydrolase_fold"/>
</dbReference>
<dbReference type="OrthoDB" id="294702at2759"/>
<dbReference type="SUPFAM" id="SSF53474">
    <property type="entry name" value="alpha/beta-Hydrolases"/>
    <property type="match status" value="1"/>
</dbReference>
<organism evidence="3 4">
    <name type="scientific">Neocallimastix californiae</name>
    <dbReference type="NCBI Taxonomy" id="1754190"/>
    <lineage>
        <taxon>Eukaryota</taxon>
        <taxon>Fungi</taxon>
        <taxon>Fungi incertae sedis</taxon>
        <taxon>Chytridiomycota</taxon>
        <taxon>Chytridiomycota incertae sedis</taxon>
        <taxon>Neocallimastigomycetes</taxon>
        <taxon>Neocallimastigales</taxon>
        <taxon>Neocallimastigaceae</taxon>
        <taxon>Neocallimastix</taxon>
    </lineage>
</organism>
<evidence type="ECO:0000256" key="1">
    <source>
        <dbReference type="SAM" id="MobiDB-lite"/>
    </source>
</evidence>
<feature type="compositionally biased region" description="Low complexity" evidence="1">
    <location>
        <begin position="428"/>
        <end position="442"/>
    </location>
</feature>
<feature type="region of interest" description="Disordered" evidence="1">
    <location>
        <begin position="414"/>
        <end position="480"/>
    </location>
</feature>
<keyword evidence="2" id="KW-1133">Transmembrane helix</keyword>
<protein>
    <recommendedName>
        <fullName evidence="5">AB hydrolase-1 domain-containing protein</fullName>
    </recommendedName>
</protein>
<feature type="compositionally biased region" description="Low complexity" evidence="1">
    <location>
        <begin position="177"/>
        <end position="196"/>
    </location>
</feature>
<feature type="compositionally biased region" description="Polar residues" evidence="1">
    <location>
        <begin position="466"/>
        <end position="480"/>
    </location>
</feature>
<proteinExistence type="predicted"/>
<comment type="caution">
    <text evidence="3">The sequence shown here is derived from an EMBL/GenBank/DDBJ whole genome shotgun (WGS) entry which is preliminary data.</text>
</comment>
<dbReference type="AlphaFoldDB" id="A0A1Y2ECU1"/>
<sequence>MDIEDTTPDHKKRIYIKKKTLFLLLLTVFYFILFCSHTVLSLLESEPFHSFDVFYSLVILWQGITLTLHRNINVKSYNVFFYKVLIGIHAIELILLFIMLIFLPIFFSFIRFLYLIIGMIQSIAMFLLLSKNSRNDFFERVYYFNEHLAKKILFTLGKEIKIFKGLGYDHGNKDENMNSNNNNNNNHNKLENLNDNGNGNGNKFHLTITQSTFNPLNIQVQEITDDPQQQQLQSIPSRITVKSYDYSQERNSYIISNIEKMKENEKKEDEVKMKTYLNSEESYEADYSSMSTTKINPTFKNDLSSINPNQSAVSDDIPKNLMTCHNKNNEIELISVIPSEDSEYTKDITSSNHSSSIASSLTPSNHLLSPITQTTQPSHASSLITPSIHLSQSTSYMTSSIPSTQITNLTSQPYSVIRSSNPPPPHSQPFSSSNPTTMPPSSQMKHLLPLASSSSSSSTEPFVRPSSISPTPNNLNQPVIVNANTNEPKKKLALNLQPSFCRQQTPYKRIKRVNHFYKLFLFLIQFFYIIILVMLFCRTSLYYYDRHRYLTVFPGQMTNINNNSHRDGGGGKKAFSLHIQCSGQGPVTVLFESGLFISSSLLWSETFNRSSNITKSCSFPRTQDQEEKELTELLKQSNLDGPFILVSHSYGSLISTSFAIHNKDKILGMILIEPFFATPDFIDSNFLLNNFVRINSDIYWSGFSSAINFDILSISSMEEGIGLPMDILLSNPKEKVLLRNINLYKTVYSELTSYKNNILNLNQSSSIENLKENIKDIPVRVIVGDRVLAANECNKMFYDTCDIKSKCNSNYKQLIESFCDWENCELRIADNCEHYVPLERLDMVITSIYNFLK</sequence>
<dbReference type="EMBL" id="MCOG01000044">
    <property type="protein sequence ID" value="ORY69391.1"/>
    <property type="molecule type" value="Genomic_DNA"/>
</dbReference>
<dbReference type="Proteomes" id="UP000193920">
    <property type="component" value="Unassembled WGS sequence"/>
</dbReference>
<keyword evidence="4" id="KW-1185">Reference proteome</keyword>
<evidence type="ECO:0000256" key="2">
    <source>
        <dbReference type="SAM" id="Phobius"/>
    </source>
</evidence>
<name>A0A1Y2ECU1_9FUNG</name>